<dbReference type="EMBL" id="JACHDZ010000003">
    <property type="protein sequence ID" value="MBB5344307.1"/>
    <property type="molecule type" value="Genomic_DNA"/>
</dbReference>
<dbReference type="Proteomes" id="UP000569092">
    <property type="component" value="Unassembled WGS sequence"/>
</dbReference>
<accession>A0A7W8JAC8</accession>
<gene>
    <name evidence="1" type="ORF">HDF10_002286</name>
</gene>
<organism evidence="1 2">
    <name type="scientific">Tunturiibacter lichenicola</name>
    <dbReference type="NCBI Taxonomy" id="2051959"/>
    <lineage>
        <taxon>Bacteria</taxon>
        <taxon>Pseudomonadati</taxon>
        <taxon>Acidobacteriota</taxon>
        <taxon>Terriglobia</taxon>
        <taxon>Terriglobales</taxon>
        <taxon>Acidobacteriaceae</taxon>
        <taxon>Tunturiibacter</taxon>
    </lineage>
</organism>
<proteinExistence type="predicted"/>
<comment type="caution">
    <text evidence="1">The sequence shown here is derived from an EMBL/GenBank/DDBJ whole genome shotgun (WGS) entry which is preliminary data.</text>
</comment>
<name>A0A7W8JAC8_9BACT</name>
<evidence type="ECO:0000313" key="1">
    <source>
        <dbReference type="EMBL" id="MBB5344307.1"/>
    </source>
</evidence>
<protein>
    <submittedName>
        <fullName evidence="1">Uncharacterized protein</fullName>
    </submittedName>
</protein>
<sequence>MLLLLLDNCCVDGPILSLQQRKLHRASLRQDNILLPTVTLRAGDWHRGGFETGARGEHRVGSAVG</sequence>
<dbReference type="AlphaFoldDB" id="A0A7W8JAC8"/>
<reference evidence="1 2" key="1">
    <citation type="submission" date="2020-08" db="EMBL/GenBank/DDBJ databases">
        <title>Genomic Encyclopedia of Type Strains, Phase IV (KMG-V): Genome sequencing to study the core and pangenomes of soil and plant-associated prokaryotes.</title>
        <authorList>
            <person name="Whitman W."/>
        </authorList>
    </citation>
    <scope>NUCLEOTIDE SEQUENCE [LARGE SCALE GENOMIC DNA]</scope>
    <source>
        <strain evidence="1 2">M8US30</strain>
    </source>
</reference>
<evidence type="ECO:0000313" key="2">
    <source>
        <dbReference type="Proteomes" id="UP000569092"/>
    </source>
</evidence>